<proteinExistence type="predicted"/>
<feature type="domain" description="YjiS-like" evidence="1">
    <location>
        <begin position="8"/>
        <end position="40"/>
    </location>
</feature>
<dbReference type="Pfam" id="PF06568">
    <property type="entry name" value="YjiS-like"/>
    <property type="match status" value="1"/>
</dbReference>
<evidence type="ECO:0000313" key="3">
    <source>
        <dbReference type="Proteomes" id="UP000298325"/>
    </source>
</evidence>
<gene>
    <name evidence="2" type="ORF">E5Q11_07645</name>
</gene>
<reference evidence="2 3" key="1">
    <citation type="submission" date="2019-04" db="EMBL/GenBank/DDBJ databases">
        <authorList>
            <person name="Park S."/>
            <person name="Yoon J.-H."/>
        </authorList>
    </citation>
    <scope>NUCLEOTIDE SEQUENCE [LARGE SCALE GENOMIC DNA]</scope>
    <source>
        <strain evidence="2 3">HJM-18</strain>
    </source>
</reference>
<name>A0A4Z1C109_9GAMM</name>
<dbReference type="AlphaFoldDB" id="A0A4Z1C109"/>
<dbReference type="OrthoDB" id="7306802at2"/>
<accession>A0A4Z1C109</accession>
<dbReference type="Proteomes" id="UP000298325">
    <property type="component" value="Unassembled WGS sequence"/>
</dbReference>
<dbReference type="InterPro" id="IPR009506">
    <property type="entry name" value="YjiS-like"/>
</dbReference>
<evidence type="ECO:0000313" key="2">
    <source>
        <dbReference type="EMBL" id="TGN40708.1"/>
    </source>
</evidence>
<protein>
    <submittedName>
        <fullName evidence="2">DUF1127 domain-containing protein</fullName>
    </submittedName>
</protein>
<evidence type="ECO:0000259" key="1">
    <source>
        <dbReference type="Pfam" id="PF06568"/>
    </source>
</evidence>
<sequence>MVVISGKWVMQMLQSRRTRRHLAQLSDHLLADIGLTEEQRQAELLKPFWKIQGLGR</sequence>
<keyword evidence="3" id="KW-1185">Reference proteome</keyword>
<dbReference type="EMBL" id="SRPF01000002">
    <property type="protein sequence ID" value="TGN40708.1"/>
    <property type="molecule type" value="Genomic_DNA"/>
</dbReference>
<organism evidence="2 3">
    <name type="scientific">Marinobacter confluentis</name>
    <dbReference type="NCBI Taxonomy" id="1697557"/>
    <lineage>
        <taxon>Bacteria</taxon>
        <taxon>Pseudomonadati</taxon>
        <taxon>Pseudomonadota</taxon>
        <taxon>Gammaproteobacteria</taxon>
        <taxon>Pseudomonadales</taxon>
        <taxon>Marinobacteraceae</taxon>
        <taxon>Marinobacter</taxon>
    </lineage>
</organism>
<comment type="caution">
    <text evidence="2">The sequence shown here is derived from an EMBL/GenBank/DDBJ whole genome shotgun (WGS) entry which is preliminary data.</text>
</comment>